<dbReference type="Proteomes" id="UP000290365">
    <property type="component" value="Chromosome"/>
</dbReference>
<gene>
    <name evidence="2" type="ORF">EPA93_08400</name>
</gene>
<evidence type="ECO:0000313" key="2">
    <source>
        <dbReference type="EMBL" id="QBD76024.1"/>
    </source>
</evidence>
<dbReference type="InterPro" id="IPR029068">
    <property type="entry name" value="Glyas_Bleomycin-R_OHBP_Dase"/>
</dbReference>
<name>A0A4P6JLF5_KTERU</name>
<accession>A0A4P6JLF5</accession>
<dbReference type="OrthoDB" id="3824306at2"/>
<dbReference type="InterPro" id="IPR004360">
    <property type="entry name" value="Glyas_Fos-R_dOase_dom"/>
</dbReference>
<dbReference type="KEGG" id="kbs:EPA93_08400"/>
<dbReference type="SUPFAM" id="SSF54593">
    <property type="entry name" value="Glyoxalase/Bleomycin resistance protein/Dihydroxybiphenyl dioxygenase"/>
    <property type="match status" value="1"/>
</dbReference>
<organism evidence="2 3">
    <name type="scientific">Ktedonosporobacter rubrisoli</name>
    <dbReference type="NCBI Taxonomy" id="2509675"/>
    <lineage>
        <taxon>Bacteria</taxon>
        <taxon>Bacillati</taxon>
        <taxon>Chloroflexota</taxon>
        <taxon>Ktedonobacteria</taxon>
        <taxon>Ktedonobacterales</taxon>
        <taxon>Ktedonosporobacteraceae</taxon>
        <taxon>Ktedonosporobacter</taxon>
    </lineage>
</organism>
<dbReference type="Gene3D" id="3.10.180.10">
    <property type="entry name" value="2,3-Dihydroxybiphenyl 1,2-Dioxygenase, domain 1"/>
    <property type="match status" value="1"/>
</dbReference>
<evidence type="ECO:0000313" key="3">
    <source>
        <dbReference type="Proteomes" id="UP000290365"/>
    </source>
</evidence>
<proteinExistence type="predicted"/>
<dbReference type="InterPro" id="IPR037523">
    <property type="entry name" value="VOC_core"/>
</dbReference>
<dbReference type="RefSeq" id="WP_129886620.1">
    <property type="nucleotide sequence ID" value="NZ_CP035758.1"/>
</dbReference>
<dbReference type="Pfam" id="PF00903">
    <property type="entry name" value="Glyoxalase"/>
    <property type="match status" value="1"/>
</dbReference>
<dbReference type="AlphaFoldDB" id="A0A4P6JLF5"/>
<sequence length="111" mass="12763">MDDLEAERNFYVSLGFTVSYQGPEFPDFIALAHGSIEFGIERKQHFASELPDRVLIWQFGIADIEMAKQRLASAGVSFREEWVTPREDWKYRVLHAQTPNGYHLMLEGAGE</sequence>
<feature type="domain" description="VOC" evidence="1">
    <location>
        <begin position="1"/>
        <end position="109"/>
    </location>
</feature>
<dbReference type="PROSITE" id="PS51819">
    <property type="entry name" value="VOC"/>
    <property type="match status" value="1"/>
</dbReference>
<evidence type="ECO:0000259" key="1">
    <source>
        <dbReference type="PROSITE" id="PS51819"/>
    </source>
</evidence>
<reference evidence="2 3" key="1">
    <citation type="submission" date="2019-01" db="EMBL/GenBank/DDBJ databases">
        <title>Ktedonosporobacter rubrisoli SCAWS-G2.</title>
        <authorList>
            <person name="Huang Y."/>
            <person name="Yan B."/>
        </authorList>
    </citation>
    <scope>NUCLEOTIDE SEQUENCE [LARGE SCALE GENOMIC DNA]</scope>
    <source>
        <strain evidence="2 3">SCAWS-G2</strain>
    </source>
</reference>
<dbReference type="CDD" id="cd06587">
    <property type="entry name" value="VOC"/>
    <property type="match status" value="1"/>
</dbReference>
<keyword evidence="3" id="KW-1185">Reference proteome</keyword>
<dbReference type="EMBL" id="CP035758">
    <property type="protein sequence ID" value="QBD76024.1"/>
    <property type="molecule type" value="Genomic_DNA"/>
</dbReference>
<protein>
    <submittedName>
        <fullName evidence="2">VOC family protein</fullName>
    </submittedName>
</protein>